<dbReference type="PANTHER" id="PTHR39290">
    <property type="entry name" value="C3H1-TYPE DOMAIN-CONTAINING PROTEIN-RELATED"/>
    <property type="match status" value="1"/>
</dbReference>
<proteinExistence type="predicted"/>
<name>A0A7S2JJF5_9EUKA</name>
<accession>A0A7S2JJF5</accession>
<gene>
    <name evidence="1" type="ORF">CBRE1094_LOCUS44086</name>
</gene>
<dbReference type="EMBL" id="HBGU01080713">
    <property type="protein sequence ID" value="CAD9548003.1"/>
    <property type="molecule type" value="Transcribed_RNA"/>
</dbReference>
<organism evidence="1">
    <name type="scientific">Haptolina brevifila</name>
    <dbReference type="NCBI Taxonomy" id="156173"/>
    <lineage>
        <taxon>Eukaryota</taxon>
        <taxon>Haptista</taxon>
        <taxon>Haptophyta</taxon>
        <taxon>Prymnesiophyceae</taxon>
        <taxon>Prymnesiales</taxon>
        <taxon>Prymnesiaceae</taxon>
        <taxon>Haptolina</taxon>
    </lineage>
</organism>
<evidence type="ECO:0000313" key="1">
    <source>
        <dbReference type="EMBL" id="CAD9548003.1"/>
    </source>
</evidence>
<protein>
    <submittedName>
        <fullName evidence="1">Uncharacterized protein</fullName>
    </submittedName>
</protein>
<dbReference type="PANTHER" id="PTHR39290:SF6">
    <property type="entry name" value="S-ADENOSYL-L-METHIONINE-DEPENDENT METHYLTRANSFERASES SUPERFAMILY PROTEIN"/>
    <property type="match status" value="1"/>
</dbReference>
<sequence length="273" mass="30107">MYSAGDTPDNNPLLTALIFLKEKLPRVLWKRWDAVDDLTEHDRGEIAFIEAARNTNKGGRPASAYLAQVCGPTAARTFYVAGANLHADYLQHIQCPLQSTFSSAVPSPAAIDAIKALNTPVMEIGAGSGYWGLMLKANGVECVLYDKQPAARDTMSSSGYYRAWTEVAKGTHEKAAAHPTHALMLVWPFFHEDALPDSKDAWDLKALNAYEGSTVIHVGELAEQADNQTTSTSFKRRLAEEFTLAQTVDLPNWPYSYDNLTIWTRRESKGTVV</sequence>
<dbReference type="AlphaFoldDB" id="A0A7S2JJF5"/>
<reference evidence="1" key="1">
    <citation type="submission" date="2021-01" db="EMBL/GenBank/DDBJ databases">
        <authorList>
            <person name="Corre E."/>
            <person name="Pelletier E."/>
            <person name="Niang G."/>
            <person name="Scheremetjew M."/>
            <person name="Finn R."/>
            <person name="Kale V."/>
            <person name="Holt S."/>
            <person name="Cochrane G."/>
            <person name="Meng A."/>
            <person name="Brown T."/>
            <person name="Cohen L."/>
        </authorList>
    </citation>
    <scope>NUCLEOTIDE SEQUENCE</scope>
    <source>
        <strain evidence="1">UTEX LB 985</strain>
    </source>
</reference>